<feature type="domain" description="SRA1/Sec31" evidence="15">
    <location>
        <begin position="932"/>
        <end position="1052"/>
    </location>
</feature>
<keyword evidence="18" id="KW-1185">Reference proteome</keyword>
<dbReference type="Gene3D" id="1.20.940.10">
    <property type="entry name" value="Functional domain of the splicing factor Prp18"/>
    <property type="match status" value="1"/>
</dbReference>
<dbReference type="GO" id="GO:0070971">
    <property type="term" value="C:endoplasmic reticulum exit site"/>
    <property type="evidence" value="ECO:0007669"/>
    <property type="project" value="TreeGrafter"/>
</dbReference>
<dbReference type="OrthoDB" id="542917at2759"/>
<keyword evidence="4" id="KW-0813">Transport</keyword>
<dbReference type="Gene3D" id="2.130.10.10">
    <property type="entry name" value="YVTN repeat-like/Quinoprotein amine dehydrogenase"/>
    <property type="match status" value="1"/>
</dbReference>
<dbReference type="PROSITE" id="PS50082">
    <property type="entry name" value="WD_REPEATS_2"/>
    <property type="match status" value="1"/>
</dbReference>
<dbReference type="Pfam" id="PF00400">
    <property type="entry name" value="WD40"/>
    <property type="match status" value="2"/>
</dbReference>
<reference evidence="17 18" key="1">
    <citation type="journal article" date="2014" name="Genome Biol. Evol.">
        <title>The secreted proteins of Achlya hypogyna and Thraustotheca clavata identify the ancestral oomycete secretome and reveal gene acquisitions by horizontal gene transfer.</title>
        <authorList>
            <person name="Misner I."/>
            <person name="Blouin N."/>
            <person name="Leonard G."/>
            <person name="Richards T.A."/>
            <person name="Lane C.E."/>
        </authorList>
    </citation>
    <scope>NUCLEOTIDE SEQUENCE [LARGE SCALE GENOMIC DNA]</scope>
    <source>
        <strain evidence="17 18">ATCC 34112</strain>
    </source>
</reference>
<keyword evidence="7" id="KW-0256">Endoplasmic reticulum</keyword>
<evidence type="ECO:0000256" key="12">
    <source>
        <dbReference type="ARBA" id="ARBA00029433"/>
    </source>
</evidence>
<dbReference type="GO" id="GO:0005789">
    <property type="term" value="C:endoplasmic reticulum membrane"/>
    <property type="evidence" value="ECO:0007669"/>
    <property type="project" value="UniProtKB-SubCell"/>
</dbReference>
<dbReference type="PROSITE" id="PS00678">
    <property type="entry name" value="WD_REPEATS_1"/>
    <property type="match status" value="1"/>
</dbReference>
<evidence type="ECO:0000256" key="4">
    <source>
        <dbReference type="ARBA" id="ARBA00022448"/>
    </source>
</evidence>
<dbReference type="Proteomes" id="UP000243217">
    <property type="component" value="Unassembled WGS sequence"/>
</dbReference>
<dbReference type="GO" id="GO:0090110">
    <property type="term" value="P:COPII-coated vesicle cargo loading"/>
    <property type="evidence" value="ECO:0007669"/>
    <property type="project" value="TreeGrafter"/>
</dbReference>
<proteinExistence type="inferred from homology"/>
<dbReference type="Pfam" id="PF07304">
    <property type="entry name" value="SRA1"/>
    <property type="match status" value="1"/>
</dbReference>
<dbReference type="SUPFAM" id="SSF50978">
    <property type="entry name" value="WD40 repeat-like"/>
    <property type="match status" value="1"/>
</dbReference>
<dbReference type="SMART" id="SM00320">
    <property type="entry name" value="WD40"/>
    <property type="match status" value="5"/>
</dbReference>
<dbReference type="Pfam" id="PF12931">
    <property type="entry name" value="TPR_Sec16"/>
    <property type="match status" value="1"/>
</dbReference>
<keyword evidence="9" id="KW-0653">Protein transport</keyword>
<dbReference type="InterPro" id="IPR015943">
    <property type="entry name" value="WD40/YVTN_repeat-like_dom_sf"/>
</dbReference>
<dbReference type="GO" id="GO:0007029">
    <property type="term" value="P:endoplasmic reticulum organization"/>
    <property type="evidence" value="ECO:0007669"/>
    <property type="project" value="TreeGrafter"/>
</dbReference>
<dbReference type="GO" id="GO:0030127">
    <property type="term" value="C:COPII vesicle coat"/>
    <property type="evidence" value="ECO:0007669"/>
    <property type="project" value="TreeGrafter"/>
</dbReference>
<comment type="similarity">
    <text evidence="3">Belongs to the WD repeat SEC31 family.</text>
</comment>
<dbReference type="EMBL" id="JNBS01001112">
    <property type="protein sequence ID" value="OQS02569.1"/>
    <property type="molecule type" value="Genomic_DNA"/>
</dbReference>
<dbReference type="GO" id="GO:0005198">
    <property type="term" value="F:structural molecule activity"/>
    <property type="evidence" value="ECO:0007669"/>
    <property type="project" value="TreeGrafter"/>
</dbReference>
<protein>
    <submittedName>
        <fullName evidence="17">Uncharacterized protein</fullName>
    </submittedName>
</protein>
<evidence type="ECO:0000256" key="6">
    <source>
        <dbReference type="ARBA" id="ARBA00022737"/>
    </source>
</evidence>
<evidence type="ECO:0000313" key="18">
    <source>
        <dbReference type="Proteomes" id="UP000243217"/>
    </source>
</evidence>
<dbReference type="InterPro" id="IPR009917">
    <property type="entry name" value="SRA1/Sec31"/>
</dbReference>
<evidence type="ECO:0000256" key="5">
    <source>
        <dbReference type="ARBA" id="ARBA00022574"/>
    </source>
</evidence>
<gene>
    <name evidence="17" type="ORF">THRCLA_21389</name>
</gene>
<dbReference type="InterPro" id="IPR001680">
    <property type="entry name" value="WD40_rpt"/>
</dbReference>
<dbReference type="InterPro" id="IPR040251">
    <property type="entry name" value="SEC31-like"/>
</dbReference>
<feature type="repeat" description="WD" evidence="13">
    <location>
        <begin position="267"/>
        <end position="309"/>
    </location>
</feature>
<evidence type="ECO:0000259" key="15">
    <source>
        <dbReference type="Pfam" id="PF07304"/>
    </source>
</evidence>
<organism evidence="17 18">
    <name type="scientific">Thraustotheca clavata</name>
    <dbReference type="NCBI Taxonomy" id="74557"/>
    <lineage>
        <taxon>Eukaryota</taxon>
        <taxon>Sar</taxon>
        <taxon>Stramenopiles</taxon>
        <taxon>Oomycota</taxon>
        <taxon>Saprolegniomycetes</taxon>
        <taxon>Saprolegniales</taxon>
        <taxon>Achlyaceae</taxon>
        <taxon>Thraustotheca</taxon>
    </lineage>
</organism>
<sequence>MSVVKEVGGPAVTAWCPVKRPREALIAMGSMDNSTNLLQLYGMDLTLPGREMSLRGRVHTSSRVHALSWSNVMKHQTTCSMGIIAGAMEDGTVSLWDANKVSNNDASLLGTITKHKGAVNTLQFNPRQDSSHLIASGGADGEVYITSIAKLNKPAIFAPGPSIAQPGNEITTYACTGDNVLISTIAWNNQAAFIVASGCQQGTTTIWDLKQKQPWCQLHDPNRAPVSAIAWSPHEGLQVITASMDDNNPVVRLWDLRGSRTTPFAEFTEHRAGILSVAWCPHDAGYVLTSARDNRTLLWDVNSNQLAFEVYDQQDDGNYYGFQRSYLQWSPHQPGIFSASAPDRTQVVGINGMVKSNEFNSIGVGRQGIYSPEWVAEVTKAYEQPSEQIQSMSNEPNLSPTPSAENPIALIDGVDTLEQRGGDGDAYCDYKTHQDPGDVEWGFLKILFSEDARKQLLLHLGFDEDQIAVEASRYMGDSSPVQSDPSLAEDPSPIFTKQSEEIIKRSLLVGNFEAAVECCLRHNQLANALLLATCGGPELWHRTQEAFFKQQQRPFMKIVAAIIKNELATLVLESDLTRWKETLAILSTYSKSEEFPSLCDQLAVRLYNSGDVASAALCFICAMNMDRAIAIWVDRVNTAAQSHRPLAVLNAVEKVTVFAQATGQLSNAALPLYSEYAYLMLSIGQFDIAAKYGKHDPNVMEQLRQGSVPPQHHEPKAVSQEAYNRYAESPKGEVMQQFVPQQHNVHHYEHPKSPKEENLNYDNEVTSMNYAQPVTQESFSDFPVDGGHNAFEHGYNAYDQPNSQEPVYQSDFEHVQPPSNEFDMTAQANVYPSQNDPYQNDMNVPNDGYQVHSFGDDVMQPNVQEHHEDHHQPAPLAPPPSSELRVDTSAPPRSNDGLETELQTPSPDLSNTTPKQVLLNPVRTKPQAAPKTPPAPVAAPAQPYVTSVDLSSVSEDDIAIVRAVSDILGVLEVQKLPAMEAKQLGDIKKASDILFTKLNSGELGDVVLDLVHDMAGALAARDIKHAQQVHVILTKDHWTKQKDWLKGLKAMIQISIKRIR</sequence>
<dbReference type="InterPro" id="IPR019775">
    <property type="entry name" value="WD40_repeat_CS"/>
</dbReference>
<keyword evidence="8" id="KW-0931">ER-Golgi transport</keyword>
<feature type="region of interest" description="Disordered" evidence="14">
    <location>
        <begin position="864"/>
        <end position="915"/>
    </location>
</feature>
<name>A0A1V9ZX68_9STRA</name>
<keyword evidence="11" id="KW-0968">Cytoplasmic vesicle</keyword>
<evidence type="ECO:0000256" key="2">
    <source>
        <dbReference type="ARBA" id="ARBA00004586"/>
    </source>
</evidence>
<evidence type="ECO:0000256" key="1">
    <source>
        <dbReference type="ARBA" id="ARBA00004156"/>
    </source>
</evidence>
<dbReference type="PANTHER" id="PTHR13923">
    <property type="entry name" value="SEC31-RELATED PROTEIN"/>
    <property type="match status" value="1"/>
</dbReference>
<dbReference type="InterPro" id="IPR024298">
    <property type="entry name" value="Sec16_Sec23-bd"/>
</dbReference>
<evidence type="ECO:0000256" key="14">
    <source>
        <dbReference type="SAM" id="MobiDB-lite"/>
    </source>
</evidence>
<dbReference type="GO" id="GO:0015031">
    <property type="term" value="P:protein transport"/>
    <property type="evidence" value="ECO:0007669"/>
    <property type="project" value="UniProtKB-KW"/>
</dbReference>
<evidence type="ECO:0000256" key="8">
    <source>
        <dbReference type="ARBA" id="ARBA00022892"/>
    </source>
</evidence>
<dbReference type="PANTHER" id="PTHR13923:SF11">
    <property type="entry name" value="SECRETORY 31, ISOFORM D"/>
    <property type="match status" value="1"/>
</dbReference>
<evidence type="ECO:0000313" key="17">
    <source>
        <dbReference type="EMBL" id="OQS02569.1"/>
    </source>
</evidence>
<dbReference type="AlphaFoldDB" id="A0A1V9ZX68"/>
<keyword evidence="10" id="KW-0472">Membrane</keyword>
<comment type="subcellular location">
    <subcellularLocation>
        <location evidence="1">Cytoplasmic vesicle membrane</location>
    </subcellularLocation>
    <subcellularLocation>
        <location evidence="12">Endomembrane system</location>
        <topology evidence="12">Peripheral membrane protein</topology>
        <orientation evidence="12">Cytoplasmic side</orientation>
    </subcellularLocation>
    <subcellularLocation>
        <location evidence="2">Endoplasmic reticulum membrane</location>
    </subcellularLocation>
</comment>
<keyword evidence="6" id="KW-0677">Repeat</keyword>
<evidence type="ECO:0000256" key="7">
    <source>
        <dbReference type="ARBA" id="ARBA00022824"/>
    </source>
</evidence>
<evidence type="ECO:0000256" key="10">
    <source>
        <dbReference type="ARBA" id="ARBA00023136"/>
    </source>
</evidence>
<comment type="caution">
    <text evidence="17">The sequence shown here is derived from an EMBL/GenBank/DDBJ whole genome shotgun (WGS) entry which is preliminary data.</text>
</comment>
<evidence type="ECO:0000256" key="11">
    <source>
        <dbReference type="ARBA" id="ARBA00023329"/>
    </source>
</evidence>
<feature type="domain" description="Sec16 Sec23-binding" evidence="16">
    <location>
        <begin position="503"/>
        <end position="626"/>
    </location>
</feature>
<evidence type="ECO:0000256" key="3">
    <source>
        <dbReference type="ARBA" id="ARBA00009358"/>
    </source>
</evidence>
<evidence type="ECO:0000259" key="16">
    <source>
        <dbReference type="Pfam" id="PF12931"/>
    </source>
</evidence>
<keyword evidence="5 13" id="KW-0853">WD repeat</keyword>
<evidence type="ECO:0000256" key="13">
    <source>
        <dbReference type="PROSITE-ProRule" id="PRU00221"/>
    </source>
</evidence>
<dbReference type="Gene3D" id="1.25.40.1030">
    <property type="match status" value="1"/>
</dbReference>
<evidence type="ECO:0000256" key="9">
    <source>
        <dbReference type="ARBA" id="ARBA00022927"/>
    </source>
</evidence>
<dbReference type="STRING" id="74557.A0A1V9ZX68"/>
<dbReference type="InterPro" id="IPR036322">
    <property type="entry name" value="WD40_repeat_dom_sf"/>
</dbReference>
<dbReference type="PROSITE" id="PS50294">
    <property type="entry name" value="WD_REPEATS_REGION"/>
    <property type="match status" value="1"/>
</dbReference>
<feature type="compositionally biased region" description="Polar residues" evidence="14">
    <location>
        <begin position="901"/>
        <end position="915"/>
    </location>
</feature>
<accession>A0A1V9ZX68</accession>